<dbReference type="EMBL" id="LN714486">
    <property type="protein sequence ID" value="CEL70272.1"/>
    <property type="molecule type" value="Genomic_DNA"/>
</dbReference>
<feature type="transmembrane region" description="Helical" evidence="9">
    <location>
        <begin position="271"/>
        <end position="295"/>
    </location>
</feature>
<comment type="similarity">
    <text evidence="2">Belongs to the SLC43A transporter (TC 2.A.1.44) family.</text>
</comment>
<keyword evidence="6 9" id="KW-1133">Transmembrane helix</keyword>
<dbReference type="GO" id="GO:0016020">
    <property type="term" value="C:membrane"/>
    <property type="evidence" value="ECO:0007669"/>
    <property type="project" value="UniProtKB-SubCell"/>
</dbReference>
<dbReference type="AlphaFoldDB" id="A0A0F7UQ84"/>
<feature type="transmembrane region" description="Helical" evidence="9">
    <location>
        <begin position="307"/>
        <end position="327"/>
    </location>
</feature>
<evidence type="ECO:0000256" key="6">
    <source>
        <dbReference type="ARBA" id="ARBA00022989"/>
    </source>
</evidence>
<protein>
    <submittedName>
        <fullName evidence="10">Putative transporter, major facilitator family domain containing protein</fullName>
    </submittedName>
</protein>
<feature type="transmembrane region" description="Helical" evidence="9">
    <location>
        <begin position="486"/>
        <end position="509"/>
    </location>
</feature>
<evidence type="ECO:0000256" key="7">
    <source>
        <dbReference type="ARBA" id="ARBA00023136"/>
    </source>
</evidence>
<dbReference type="GO" id="GO:0006865">
    <property type="term" value="P:amino acid transport"/>
    <property type="evidence" value="ECO:0007669"/>
    <property type="project" value="UniProtKB-KW"/>
</dbReference>
<dbReference type="GO" id="GO:0022857">
    <property type="term" value="F:transmembrane transporter activity"/>
    <property type="evidence" value="ECO:0007669"/>
    <property type="project" value="InterPro"/>
</dbReference>
<evidence type="ECO:0000256" key="2">
    <source>
        <dbReference type="ARBA" id="ARBA00006595"/>
    </source>
</evidence>
<feature type="transmembrane region" description="Helical" evidence="9">
    <location>
        <begin position="640"/>
        <end position="658"/>
    </location>
</feature>
<dbReference type="InterPro" id="IPR011701">
    <property type="entry name" value="MFS"/>
</dbReference>
<evidence type="ECO:0000256" key="9">
    <source>
        <dbReference type="SAM" id="Phobius"/>
    </source>
</evidence>
<feature type="transmembrane region" description="Helical" evidence="9">
    <location>
        <begin position="215"/>
        <end position="234"/>
    </location>
</feature>
<feature type="transmembrane region" description="Helical" evidence="9">
    <location>
        <begin position="575"/>
        <end position="598"/>
    </location>
</feature>
<feature type="transmembrane region" description="Helical" evidence="9">
    <location>
        <begin position="548"/>
        <end position="569"/>
    </location>
</feature>
<name>A0A0F7UQ84_NEOCL</name>
<reference evidence="10" key="1">
    <citation type="journal article" date="2015" name="PLoS ONE">
        <title>Comprehensive Evaluation of Toxoplasma gondii VEG and Neospora caninum LIV Genomes with Tachyzoite Stage Transcriptome and Proteome Defines Novel Transcript Features.</title>
        <authorList>
            <person name="Ramaprasad A."/>
            <person name="Mourier T."/>
            <person name="Naeem R."/>
            <person name="Malas T.B."/>
            <person name="Moussa E."/>
            <person name="Panigrahi A."/>
            <person name="Vermont S.J."/>
            <person name="Otto T.D."/>
            <person name="Wastling J."/>
            <person name="Pain A."/>
        </authorList>
    </citation>
    <scope>NUCLEOTIDE SEQUENCE</scope>
    <source>
        <strain evidence="10">Liverpool</strain>
    </source>
</reference>
<feature type="transmembrane region" description="Helical" evidence="9">
    <location>
        <begin position="189"/>
        <end position="208"/>
    </location>
</feature>
<dbReference type="SUPFAM" id="SSF103473">
    <property type="entry name" value="MFS general substrate transporter"/>
    <property type="match status" value="1"/>
</dbReference>
<evidence type="ECO:0000256" key="3">
    <source>
        <dbReference type="ARBA" id="ARBA00022448"/>
    </source>
</evidence>
<dbReference type="InterPro" id="IPR036259">
    <property type="entry name" value="MFS_trans_sf"/>
</dbReference>
<sequence>MAPQSRASDVTEASGFVVSEEAATGVGLTGSFPDFNERPGDPYVPVSLFVPLSYQDGNGHAGRKETETLSQKATCASVISSLPSNGEGREWHHVSSEYPEEGRDPEGSTSVPPPSIAFGLSRWAVFGLYCVYCVLSGPAYINWTPLADVLFKAGAFEWLCGGVSTSPDFPLIGDGMAKCEDQEAEVNRLFTVTAASHFFFSFIGGSLLDFIGPKATAIVGLLFGITGWILLGVANEHLPTYIPGCLFMGAGLDTTYFPLLSGANLFPGHVATVKAVLGAALSFSFLVPIAIRSVYFRSGGAIHHRLLFFSFAGACLGFSLLIALFIVPRRPWRAPYKPFGQRLRDQPLGGACGLAIQSGIRLASTPPWESLDDREAQEDRVERAKDQADKEISYVAVPLPPSSCEEKRPLPVLPLASLPPAAGGIRQSSCGNEAGNATTKPHGNLRNCALFQRPWQPTGRQPQTPGRPYAFTQKMRHHLRTLHRDVCSSLFLPIVPFFCVVLTGVVFFIPSARHLMPDAYAANRIIQIFSFVPCPLFGHIADVWGILPVMYICNFCGLLSFSFVMIPTIPAAAELQYAASLLAAFQLSFLVCQICCYVAETFDEENQGKLIGLLCSIAGITSLTAHPIMDYSVRSGFRTALLSFIGGFGFNVVLLLFVHWRKEKTGRLPTKNEHVRVFIRASPAPTVGRVEQPQKWER</sequence>
<dbReference type="Gene3D" id="1.20.1250.20">
    <property type="entry name" value="MFS general substrate transporter like domains"/>
    <property type="match status" value="2"/>
</dbReference>
<evidence type="ECO:0000256" key="5">
    <source>
        <dbReference type="ARBA" id="ARBA00022970"/>
    </source>
</evidence>
<gene>
    <name evidence="10" type="ORF">BN1204_059570</name>
</gene>
<dbReference type="PANTHER" id="PTHR20772">
    <property type="entry name" value="PROTEIN FMP42"/>
    <property type="match status" value="1"/>
</dbReference>
<feature type="transmembrane region" description="Helical" evidence="9">
    <location>
        <begin position="521"/>
        <end position="541"/>
    </location>
</feature>
<organism evidence="10">
    <name type="scientific">Neospora caninum (strain Liverpool)</name>
    <dbReference type="NCBI Taxonomy" id="572307"/>
    <lineage>
        <taxon>Eukaryota</taxon>
        <taxon>Sar</taxon>
        <taxon>Alveolata</taxon>
        <taxon>Apicomplexa</taxon>
        <taxon>Conoidasida</taxon>
        <taxon>Coccidia</taxon>
        <taxon>Eucoccidiorida</taxon>
        <taxon>Eimeriorina</taxon>
        <taxon>Sarcocystidae</taxon>
        <taxon>Neospora</taxon>
    </lineage>
</organism>
<dbReference type="Pfam" id="PF07690">
    <property type="entry name" value="MFS_1"/>
    <property type="match status" value="1"/>
</dbReference>
<proteinExistence type="inferred from homology"/>
<keyword evidence="7 9" id="KW-0472">Membrane</keyword>
<evidence type="ECO:0000313" key="10">
    <source>
        <dbReference type="EMBL" id="CEL70272.1"/>
    </source>
</evidence>
<keyword evidence="3" id="KW-0813">Transport</keyword>
<accession>A0A0F7UQ84</accession>
<keyword evidence="4 9" id="KW-0812">Transmembrane</keyword>
<feature type="transmembrane region" description="Helical" evidence="9">
    <location>
        <begin position="240"/>
        <end position="259"/>
    </location>
</feature>
<evidence type="ECO:0000256" key="8">
    <source>
        <dbReference type="SAM" id="MobiDB-lite"/>
    </source>
</evidence>
<dbReference type="PANTHER" id="PTHR20772:SF2">
    <property type="entry name" value="PROTEIN FMP42"/>
    <property type="match status" value="1"/>
</dbReference>
<evidence type="ECO:0000256" key="1">
    <source>
        <dbReference type="ARBA" id="ARBA00004141"/>
    </source>
</evidence>
<feature type="region of interest" description="Disordered" evidence="8">
    <location>
        <begin position="80"/>
        <end position="111"/>
    </location>
</feature>
<feature type="transmembrane region" description="Helical" evidence="9">
    <location>
        <begin position="610"/>
        <end position="628"/>
    </location>
</feature>
<feature type="compositionally biased region" description="Basic and acidic residues" evidence="8">
    <location>
        <begin position="87"/>
        <end position="106"/>
    </location>
</feature>
<keyword evidence="5" id="KW-0029">Amino-acid transport</keyword>
<comment type="subcellular location">
    <subcellularLocation>
        <location evidence="1">Membrane</location>
        <topology evidence="1">Multi-pass membrane protein</topology>
    </subcellularLocation>
</comment>
<dbReference type="InterPro" id="IPR052599">
    <property type="entry name" value="SLC43A_AATransporter"/>
</dbReference>
<evidence type="ECO:0000256" key="4">
    <source>
        <dbReference type="ARBA" id="ARBA00022692"/>
    </source>
</evidence>